<dbReference type="EMBL" id="JACPSX010000045">
    <property type="protein sequence ID" value="MBI3013991.1"/>
    <property type="molecule type" value="Genomic_DNA"/>
</dbReference>
<dbReference type="InterPro" id="IPR049381">
    <property type="entry name" value="UbiD-like_C"/>
</dbReference>
<name>A0A932M0J3_UNCTE</name>
<evidence type="ECO:0000259" key="3">
    <source>
        <dbReference type="Pfam" id="PF20696"/>
    </source>
</evidence>
<accession>A0A932M0J3</accession>
<dbReference type="NCBIfam" id="TIGR00148">
    <property type="entry name" value="UbiD family decarboxylase"/>
    <property type="match status" value="1"/>
</dbReference>
<dbReference type="GO" id="GO:0016831">
    <property type="term" value="F:carboxy-lyase activity"/>
    <property type="evidence" value="ECO:0007669"/>
    <property type="project" value="InterPro"/>
</dbReference>
<dbReference type="Proteomes" id="UP000741360">
    <property type="component" value="Unassembled WGS sequence"/>
</dbReference>
<evidence type="ECO:0000313" key="4">
    <source>
        <dbReference type="EMBL" id="MBI3013991.1"/>
    </source>
</evidence>
<evidence type="ECO:0000259" key="1">
    <source>
        <dbReference type="Pfam" id="PF01977"/>
    </source>
</evidence>
<protein>
    <submittedName>
        <fullName evidence="4">UbiD family decarboxylase</fullName>
    </submittedName>
</protein>
<dbReference type="Pfam" id="PF20695">
    <property type="entry name" value="UbiD_N"/>
    <property type="match status" value="1"/>
</dbReference>
<dbReference type="Pfam" id="PF20696">
    <property type="entry name" value="UbiD_C"/>
    <property type="match status" value="1"/>
</dbReference>
<sequence length="482" mass="53871">MKYRDLREWIDQVKAMDQLQLIHGAQWDLEIGGLTEIICKKFKPPPALLFDNIPGYPEGHRVLVNMLDSVERLALTTGLDPQITPVQFIHKWREKIKRLSPVPPTVVKDGPVLENVRTGSQVNVLEFPAPRWHEMDGGRYLGTANLVITRDPDEGWVNAGTYRVMVQNENTVSVYISPGKQGRIQRQKYFDLNRPCPVAIVFGQDPLLFVAASTDVPYGMSEYEYAGGIREEPISVIPGPVTGLPIPAHAEIAVEGEMHPGDLMPEGPFGEWTGYYASARRSEPVVRVQSIMFRNDPILCGAPPMRPSVGQGFYRSLERSALIWNALEEAGVPDVTAVYSHPAAGRFLTIVAIRQRYPGHAKQAAVVAGQCRAGGYLGRYVIVVDEDVDIYDTEEVLWALCTRSDPERSIDILRRCWSGPLDPIIPKGRKGFNSRAIIDATRPFEWKDEFPPVSEISNALKDQLEGKWRALLSGLAREEQNP</sequence>
<proteinExistence type="predicted"/>
<dbReference type="AlphaFoldDB" id="A0A932M0J3"/>
<dbReference type="InterPro" id="IPR048304">
    <property type="entry name" value="UbiD_Rift_dom"/>
</dbReference>
<dbReference type="GO" id="GO:0005737">
    <property type="term" value="C:cytoplasm"/>
    <property type="evidence" value="ECO:0007669"/>
    <property type="project" value="TreeGrafter"/>
</dbReference>
<dbReference type="Gene3D" id="3.40.1670.10">
    <property type="entry name" value="UbiD C-terminal domain-like"/>
    <property type="match status" value="1"/>
</dbReference>
<dbReference type="SUPFAM" id="SSF50475">
    <property type="entry name" value="FMN-binding split barrel"/>
    <property type="match status" value="1"/>
</dbReference>
<gene>
    <name evidence="4" type="ORF">HYY65_02750</name>
</gene>
<dbReference type="Pfam" id="PF01977">
    <property type="entry name" value="UbiD"/>
    <property type="match status" value="1"/>
</dbReference>
<feature type="domain" description="3-octaprenyl-4-hydroxybenzoate carboxy-lyase-like C-terminal" evidence="3">
    <location>
        <begin position="319"/>
        <end position="440"/>
    </location>
</feature>
<dbReference type="PANTHER" id="PTHR30108">
    <property type="entry name" value="3-OCTAPRENYL-4-HYDROXYBENZOATE CARBOXY-LYASE-RELATED"/>
    <property type="match status" value="1"/>
</dbReference>
<reference evidence="4" key="1">
    <citation type="submission" date="2020-07" db="EMBL/GenBank/DDBJ databases">
        <title>Huge and variable diversity of episymbiotic CPR bacteria and DPANN archaea in groundwater ecosystems.</title>
        <authorList>
            <person name="He C.Y."/>
            <person name="Keren R."/>
            <person name="Whittaker M."/>
            <person name="Farag I.F."/>
            <person name="Doudna J."/>
            <person name="Cate J.H.D."/>
            <person name="Banfield J.F."/>
        </authorList>
    </citation>
    <scope>NUCLEOTIDE SEQUENCE</scope>
    <source>
        <strain evidence="4">NC_groundwater_717_Ag_S-0.2um_59_8</strain>
    </source>
</reference>
<organism evidence="4 5">
    <name type="scientific">Tectimicrobiota bacterium</name>
    <dbReference type="NCBI Taxonomy" id="2528274"/>
    <lineage>
        <taxon>Bacteria</taxon>
        <taxon>Pseudomonadati</taxon>
        <taxon>Nitrospinota/Tectimicrobiota group</taxon>
        <taxon>Candidatus Tectimicrobiota</taxon>
    </lineage>
</organism>
<dbReference type="SUPFAM" id="SSF143968">
    <property type="entry name" value="UbiD C-terminal domain-like"/>
    <property type="match status" value="1"/>
</dbReference>
<dbReference type="InterPro" id="IPR049383">
    <property type="entry name" value="UbiD-like_N"/>
</dbReference>
<evidence type="ECO:0000313" key="5">
    <source>
        <dbReference type="Proteomes" id="UP000741360"/>
    </source>
</evidence>
<feature type="domain" description="3-octaprenyl-4-hydroxybenzoate carboxy-lyase-like N-terminal" evidence="2">
    <location>
        <begin position="10"/>
        <end position="82"/>
    </location>
</feature>
<dbReference type="PANTHER" id="PTHR30108:SF17">
    <property type="entry name" value="FERULIC ACID DECARBOXYLASE 1"/>
    <property type="match status" value="1"/>
</dbReference>
<dbReference type="InterPro" id="IPR002830">
    <property type="entry name" value="UbiD"/>
</dbReference>
<feature type="domain" description="3-octaprenyl-4-hydroxybenzoate carboxy-lyase-like Rift-related" evidence="1">
    <location>
        <begin position="108"/>
        <end position="306"/>
    </location>
</feature>
<comment type="caution">
    <text evidence="4">The sequence shown here is derived from an EMBL/GenBank/DDBJ whole genome shotgun (WGS) entry which is preliminary data.</text>
</comment>
<evidence type="ECO:0000259" key="2">
    <source>
        <dbReference type="Pfam" id="PF20695"/>
    </source>
</evidence>